<evidence type="ECO:0000256" key="9">
    <source>
        <dbReference type="PROSITE-ProRule" id="PRU00175"/>
    </source>
</evidence>
<keyword evidence="13" id="KW-1185">Reference proteome</keyword>
<accession>A0A9W6Z3J9</accession>
<feature type="coiled-coil region" evidence="10">
    <location>
        <begin position="192"/>
        <end position="272"/>
    </location>
</feature>
<dbReference type="Gene3D" id="3.30.40.10">
    <property type="entry name" value="Zinc/RING finger domain, C3HC4 (zinc finger)"/>
    <property type="match status" value="1"/>
</dbReference>
<dbReference type="NCBIfam" id="TIGR00570">
    <property type="entry name" value="cdk7"/>
    <property type="match status" value="1"/>
</dbReference>
<comment type="caution">
    <text evidence="12">The sequence shown here is derived from an EMBL/GenBank/DDBJ whole genome shotgun (WGS) entry which is preliminary data.</text>
</comment>
<dbReference type="Pfam" id="PF17121">
    <property type="entry name" value="zf-C3HC4_5"/>
    <property type="match status" value="1"/>
</dbReference>
<dbReference type="Pfam" id="PF06391">
    <property type="entry name" value="MAT1"/>
    <property type="match status" value="1"/>
</dbReference>
<evidence type="ECO:0000256" key="1">
    <source>
        <dbReference type="ARBA" id="ARBA00004123"/>
    </source>
</evidence>
<keyword evidence="6" id="KW-0539">Nucleus</keyword>
<dbReference type="InterPro" id="IPR001841">
    <property type="entry name" value="Znf_RING"/>
</dbReference>
<evidence type="ECO:0000256" key="8">
    <source>
        <dbReference type="ARBA" id="ARBA00033277"/>
    </source>
</evidence>
<protein>
    <recommendedName>
        <fullName evidence="2">RNA polymerase II transcription factor B subunit 3</fullName>
    </recommendedName>
    <alternativeName>
        <fullName evidence="8">RNA polymerase II transcription factor B 38 kDa subunit</fullName>
    </alternativeName>
    <alternativeName>
        <fullName evidence="7">RNA polymerase II transcription factor B p38 subunit</fullName>
    </alternativeName>
</protein>
<dbReference type="InterPro" id="IPR013083">
    <property type="entry name" value="Znf_RING/FYVE/PHD"/>
</dbReference>
<evidence type="ECO:0000256" key="7">
    <source>
        <dbReference type="ARBA" id="ARBA00029873"/>
    </source>
</evidence>
<keyword evidence="5" id="KW-0862">Zinc</keyword>
<dbReference type="SUPFAM" id="SSF57850">
    <property type="entry name" value="RING/U-box"/>
    <property type="match status" value="1"/>
</dbReference>
<dbReference type="PROSITE" id="PS00518">
    <property type="entry name" value="ZF_RING_1"/>
    <property type="match status" value="1"/>
</dbReference>
<dbReference type="CDD" id="cd16573">
    <property type="entry name" value="RING-HC_TFB3-like"/>
    <property type="match status" value="1"/>
</dbReference>
<dbReference type="EMBL" id="BSXU01005683">
    <property type="protein sequence ID" value="GMG55486.1"/>
    <property type="molecule type" value="Genomic_DNA"/>
</dbReference>
<evidence type="ECO:0000256" key="6">
    <source>
        <dbReference type="ARBA" id="ARBA00023242"/>
    </source>
</evidence>
<dbReference type="PANTHER" id="PTHR12683:SF13">
    <property type="entry name" value="CDK-ACTIVATING KINASE ASSEMBLY FACTOR MAT1"/>
    <property type="match status" value="1"/>
</dbReference>
<comment type="subcellular location">
    <subcellularLocation>
        <location evidence="1">Nucleus</location>
    </subcellularLocation>
</comment>
<evidence type="ECO:0000259" key="11">
    <source>
        <dbReference type="PROSITE" id="PS50089"/>
    </source>
</evidence>
<dbReference type="OrthoDB" id="5963at2759"/>
<evidence type="ECO:0000256" key="3">
    <source>
        <dbReference type="ARBA" id="ARBA00022723"/>
    </source>
</evidence>
<feature type="domain" description="RING-type" evidence="11">
    <location>
        <begin position="45"/>
        <end position="90"/>
    </location>
</feature>
<keyword evidence="3" id="KW-0479">Metal-binding</keyword>
<organism evidence="12 13">
    <name type="scientific">Ambrosiozyma monospora</name>
    <name type="common">Yeast</name>
    <name type="synonym">Endomycopsis monosporus</name>
    <dbReference type="NCBI Taxonomy" id="43982"/>
    <lineage>
        <taxon>Eukaryota</taxon>
        <taxon>Fungi</taxon>
        <taxon>Dikarya</taxon>
        <taxon>Ascomycota</taxon>
        <taxon>Saccharomycotina</taxon>
        <taxon>Pichiomycetes</taxon>
        <taxon>Pichiales</taxon>
        <taxon>Pichiaceae</taxon>
        <taxon>Ambrosiozyma</taxon>
    </lineage>
</organism>
<reference evidence="12" key="1">
    <citation type="submission" date="2023-04" db="EMBL/GenBank/DDBJ databases">
        <title>Ambrosiozyma monospora NBRC 1965.</title>
        <authorList>
            <person name="Ichikawa N."/>
            <person name="Sato H."/>
            <person name="Tonouchi N."/>
        </authorList>
    </citation>
    <scope>NUCLEOTIDE SEQUENCE</scope>
    <source>
        <strain evidence="12">NBRC 1965</strain>
    </source>
</reference>
<name>A0A9W6Z3J9_AMBMO</name>
<dbReference type="InterPro" id="IPR015877">
    <property type="entry name" value="MAT1_centre"/>
</dbReference>
<gene>
    <name evidence="12" type="ORF">Amon01_000756700</name>
</gene>
<evidence type="ECO:0000256" key="10">
    <source>
        <dbReference type="SAM" id="Coils"/>
    </source>
</evidence>
<sequence length="360" mass="42410">MILMMIKLIFDYSSDSFQIHHKAKTHIILPTMSELDWSNIPKDLCPVCKTDKYLSPEIQFKINPECYHKMCDSCVDRLFSLGPSECPYPNCSKILRKNRFKTQVFADIEVEKECDVRKRVLNVYNKTEKDLDSLDLYNQYLEEIEEIVYNLTNKIDVEATNERLEEYSIINKQSIQLNNSRKDQEYETHIKIKKLKRQLKIDKKRLVEELKEAQDKLKKEKEQATIDQLQNAASQNANDIIKKVEESGPNLEEEFEKKISELEKNYEIQKEAIIKGDDLLVKKEKDIPAIPFTPFNGDRMLKLPYKLDVDTYRDPFYLKMVKDVQYTASGYKIEMFFERSLNDAFTGLDCSIQEEKMPAF</sequence>
<dbReference type="GO" id="GO:0070985">
    <property type="term" value="C:transcription factor TFIIK complex"/>
    <property type="evidence" value="ECO:0007669"/>
    <property type="project" value="UniProtKB-ARBA"/>
</dbReference>
<proteinExistence type="predicted"/>
<dbReference type="FunFam" id="3.30.40.10:FF:000037">
    <property type="entry name" value="Cdk-activating kinase assembly factor MAT1, centre"/>
    <property type="match status" value="1"/>
</dbReference>
<evidence type="ECO:0000313" key="13">
    <source>
        <dbReference type="Proteomes" id="UP001165063"/>
    </source>
</evidence>
<evidence type="ECO:0000256" key="5">
    <source>
        <dbReference type="ARBA" id="ARBA00022833"/>
    </source>
</evidence>
<dbReference type="InterPro" id="IPR004575">
    <property type="entry name" value="MAT1/Tfb3"/>
</dbReference>
<dbReference type="PROSITE" id="PS50089">
    <property type="entry name" value="ZF_RING_2"/>
    <property type="match status" value="1"/>
</dbReference>
<dbReference type="AlphaFoldDB" id="A0A9W6Z3J9"/>
<keyword evidence="10" id="KW-0175">Coiled coil</keyword>
<dbReference type="GO" id="GO:0008270">
    <property type="term" value="F:zinc ion binding"/>
    <property type="evidence" value="ECO:0007669"/>
    <property type="project" value="UniProtKB-KW"/>
</dbReference>
<keyword evidence="4 9" id="KW-0863">Zinc-finger</keyword>
<dbReference type="GO" id="GO:0006289">
    <property type="term" value="P:nucleotide-excision repair"/>
    <property type="evidence" value="ECO:0007669"/>
    <property type="project" value="InterPro"/>
</dbReference>
<evidence type="ECO:0000313" key="12">
    <source>
        <dbReference type="EMBL" id="GMG55486.1"/>
    </source>
</evidence>
<dbReference type="Proteomes" id="UP001165063">
    <property type="component" value="Unassembled WGS sequence"/>
</dbReference>
<dbReference type="InterPro" id="IPR017907">
    <property type="entry name" value="Znf_RING_CS"/>
</dbReference>
<dbReference type="PANTHER" id="PTHR12683">
    <property type="entry name" value="CDK-ACTIVATING KINASE ASSEMBLY FACTOR MAT1"/>
    <property type="match status" value="1"/>
</dbReference>
<evidence type="ECO:0000256" key="4">
    <source>
        <dbReference type="ARBA" id="ARBA00022771"/>
    </source>
</evidence>
<dbReference type="GO" id="GO:0061575">
    <property type="term" value="F:cyclin-dependent protein serine/threonine kinase activator activity"/>
    <property type="evidence" value="ECO:0007669"/>
    <property type="project" value="InterPro"/>
</dbReference>
<dbReference type="GO" id="GO:0006357">
    <property type="term" value="P:regulation of transcription by RNA polymerase II"/>
    <property type="evidence" value="ECO:0007669"/>
    <property type="project" value="TreeGrafter"/>
</dbReference>
<evidence type="ECO:0000256" key="2">
    <source>
        <dbReference type="ARBA" id="ARBA00022257"/>
    </source>
</evidence>